<feature type="compositionally biased region" description="Polar residues" evidence="1">
    <location>
        <begin position="11"/>
        <end position="24"/>
    </location>
</feature>
<dbReference type="Proteomes" id="UP001054945">
    <property type="component" value="Unassembled WGS sequence"/>
</dbReference>
<evidence type="ECO:0000256" key="1">
    <source>
        <dbReference type="SAM" id="MobiDB-lite"/>
    </source>
</evidence>
<feature type="region of interest" description="Disordered" evidence="1">
    <location>
        <begin position="1"/>
        <end position="42"/>
    </location>
</feature>
<sequence>MHGSHHASASPWPQQGRESVNSFSLPEGWGVRPGGGEDFRLPTEMNKDQICGLGSDTERTPGTDIVERIPTIMLLREG</sequence>
<organism evidence="2 3">
    <name type="scientific">Caerostris extrusa</name>
    <name type="common">Bark spider</name>
    <name type="synonym">Caerostris bankana</name>
    <dbReference type="NCBI Taxonomy" id="172846"/>
    <lineage>
        <taxon>Eukaryota</taxon>
        <taxon>Metazoa</taxon>
        <taxon>Ecdysozoa</taxon>
        <taxon>Arthropoda</taxon>
        <taxon>Chelicerata</taxon>
        <taxon>Arachnida</taxon>
        <taxon>Araneae</taxon>
        <taxon>Araneomorphae</taxon>
        <taxon>Entelegynae</taxon>
        <taxon>Araneoidea</taxon>
        <taxon>Araneidae</taxon>
        <taxon>Caerostris</taxon>
    </lineage>
</organism>
<proteinExistence type="predicted"/>
<gene>
    <name evidence="2" type="ORF">CEXT_591051</name>
</gene>
<protein>
    <submittedName>
        <fullName evidence="2">Uncharacterized protein</fullName>
    </submittedName>
</protein>
<comment type="caution">
    <text evidence="2">The sequence shown here is derived from an EMBL/GenBank/DDBJ whole genome shotgun (WGS) entry which is preliminary data.</text>
</comment>
<dbReference type="AlphaFoldDB" id="A0AAV4UUK8"/>
<evidence type="ECO:0000313" key="2">
    <source>
        <dbReference type="EMBL" id="GIY61479.1"/>
    </source>
</evidence>
<name>A0AAV4UUK8_CAEEX</name>
<accession>A0AAV4UUK8</accession>
<dbReference type="EMBL" id="BPLR01013472">
    <property type="protein sequence ID" value="GIY61479.1"/>
    <property type="molecule type" value="Genomic_DNA"/>
</dbReference>
<evidence type="ECO:0000313" key="3">
    <source>
        <dbReference type="Proteomes" id="UP001054945"/>
    </source>
</evidence>
<keyword evidence="3" id="KW-1185">Reference proteome</keyword>
<reference evidence="2 3" key="1">
    <citation type="submission" date="2021-06" db="EMBL/GenBank/DDBJ databases">
        <title>Caerostris extrusa draft genome.</title>
        <authorList>
            <person name="Kono N."/>
            <person name="Arakawa K."/>
        </authorList>
    </citation>
    <scope>NUCLEOTIDE SEQUENCE [LARGE SCALE GENOMIC DNA]</scope>
</reference>